<name>I4C188_DESTA</name>
<evidence type="ECO:0000313" key="2">
    <source>
        <dbReference type="Proteomes" id="UP000006055"/>
    </source>
</evidence>
<keyword evidence="2" id="KW-1185">Reference proteome</keyword>
<dbReference type="Proteomes" id="UP000006055">
    <property type="component" value="Chromosome"/>
</dbReference>
<dbReference type="eggNOG" id="ENOG502Z924">
    <property type="taxonomic scope" value="Bacteria"/>
</dbReference>
<dbReference type="Pfam" id="PF13289">
    <property type="entry name" value="SIR2_2"/>
    <property type="match status" value="1"/>
</dbReference>
<protein>
    <submittedName>
        <fullName evidence="1">Uncharacterized protein</fullName>
    </submittedName>
</protein>
<evidence type="ECO:0000313" key="1">
    <source>
        <dbReference type="EMBL" id="AFM23329.1"/>
    </source>
</evidence>
<dbReference type="STRING" id="706587.Desti_0600"/>
<organism evidence="1 2">
    <name type="scientific">Desulfomonile tiedjei (strain ATCC 49306 / DSM 6799 / DCB-1)</name>
    <dbReference type="NCBI Taxonomy" id="706587"/>
    <lineage>
        <taxon>Bacteria</taxon>
        <taxon>Pseudomonadati</taxon>
        <taxon>Thermodesulfobacteriota</taxon>
        <taxon>Desulfomonilia</taxon>
        <taxon>Desulfomonilales</taxon>
        <taxon>Desulfomonilaceae</taxon>
        <taxon>Desulfomonile</taxon>
    </lineage>
</organism>
<reference evidence="2" key="1">
    <citation type="submission" date="2012-06" db="EMBL/GenBank/DDBJ databases">
        <title>Complete sequence of chromosome of Desulfomonile tiedjei DSM 6799.</title>
        <authorList>
            <person name="Lucas S."/>
            <person name="Copeland A."/>
            <person name="Lapidus A."/>
            <person name="Glavina del Rio T."/>
            <person name="Dalin E."/>
            <person name="Tice H."/>
            <person name="Bruce D."/>
            <person name="Goodwin L."/>
            <person name="Pitluck S."/>
            <person name="Peters L."/>
            <person name="Ovchinnikova G."/>
            <person name="Zeytun A."/>
            <person name="Lu M."/>
            <person name="Kyrpides N."/>
            <person name="Mavromatis K."/>
            <person name="Ivanova N."/>
            <person name="Brettin T."/>
            <person name="Detter J.C."/>
            <person name="Han C."/>
            <person name="Larimer F."/>
            <person name="Land M."/>
            <person name="Hauser L."/>
            <person name="Markowitz V."/>
            <person name="Cheng J.-F."/>
            <person name="Hugenholtz P."/>
            <person name="Woyke T."/>
            <person name="Wu D."/>
            <person name="Spring S."/>
            <person name="Schroeder M."/>
            <person name="Brambilla E."/>
            <person name="Klenk H.-P."/>
            <person name="Eisen J.A."/>
        </authorList>
    </citation>
    <scope>NUCLEOTIDE SEQUENCE [LARGE SCALE GENOMIC DNA]</scope>
    <source>
        <strain evidence="2">ATCC 49306 / DSM 6799 / DCB-1</strain>
    </source>
</reference>
<dbReference type="KEGG" id="dti:Desti_0600"/>
<gene>
    <name evidence="1" type="ordered locus">Desti_0600</name>
</gene>
<sequence length="415" mass="46146">MSTHDPRQVIENLRDHLATHDRTLSFLFGAGTSSSVNIAPTALPGQKPTHQPLIPGIEGLTEICYRAVCCIGENQTDAWGKLVCQCEQDSCPANVEDLLSKVRMKIDAIGDGETLVGLDKASLISIERTVCAAIAKTVNPSEDMIPTDMPHDSFASWVKSINRTTPVEIFTTNYDILFERAFEAARVPVFDGFVGTHRPFFYSECLEDEELLPKSKWVRLWKIHGSVNWLLENGTGKGRIIRSSPADTGELILPSHRKYDESRKQPYIAYIDRLSRILNAEHALLITCGYSFGDEHINAVLYGALDNRPTANIIALQFQELKEKDDLVREALRRPNLSVVGPNAAVISANWGHWQLTQPVDRKTCAFMDMGFDSNAMPEDGGSPANRTDDLTGKMRLGDFNWFCRFLKAMGGAFG</sequence>
<dbReference type="EMBL" id="CP003360">
    <property type="protein sequence ID" value="AFM23329.1"/>
    <property type="molecule type" value="Genomic_DNA"/>
</dbReference>
<dbReference type="AlphaFoldDB" id="I4C188"/>
<accession>I4C188</accession>
<dbReference type="HOGENOM" id="CLU_052948_0_0_7"/>
<proteinExistence type="predicted"/>